<feature type="compositionally biased region" description="Low complexity" evidence="14">
    <location>
        <begin position="713"/>
        <end position="741"/>
    </location>
</feature>
<feature type="compositionally biased region" description="Low complexity" evidence="14">
    <location>
        <begin position="49"/>
        <end position="71"/>
    </location>
</feature>
<dbReference type="InterPro" id="IPR036950">
    <property type="entry name" value="PBP_transglycosylase"/>
</dbReference>
<evidence type="ECO:0000256" key="3">
    <source>
        <dbReference type="ARBA" id="ARBA00022645"/>
    </source>
</evidence>
<evidence type="ECO:0000259" key="17">
    <source>
        <dbReference type="Pfam" id="PF00912"/>
    </source>
</evidence>
<reference evidence="18" key="2">
    <citation type="submission" date="2020-09" db="EMBL/GenBank/DDBJ databases">
        <authorList>
            <person name="Sun Q."/>
            <person name="Sedlacek I."/>
        </authorList>
    </citation>
    <scope>NUCLEOTIDE SEQUENCE</scope>
    <source>
        <strain evidence="18">CCM 8606</strain>
    </source>
</reference>
<feature type="domain" description="Penicillin-binding protein transpeptidase" evidence="16">
    <location>
        <begin position="409"/>
        <end position="642"/>
    </location>
</feature>
<dbReference type="Gene3D" id="1.10.3810.10">
    <property type="entry name" value="Biosynthetic peptidoglycan transglycosylase-like"/>
    <property type="match status" value="1"/>
</dbReference>
<dbReference type="GO" id="GO:0030288">
    <property type="term" value="C:outer membrane-bounded periplasmic space"/>
    <property type="evidence" value="ECO:0007669"/>
    <property type="project" value="TreeGrafter"/>
</dbReference>
<evidence type="ECO:0000256" key="1">
    <source>
        <dbReference type="ARBA" id="ARBA00007090"/>
    </source>
</evidence>
<dbReference type="InterPro" id="IPR023346">
    <property type="entry name" value="Lysozyme-like_dom_sf"/>
</dbReference>
<gene>
    <name evidence="18" type="primary">pbp2</name>
    <name evidence="18" type="ORF">GCM10007377_12940</name>
</gene>
<evidence type="ECO:0000256" key="6">
    <source>
        <dbReference type="ARBA" id="ARBA00022679"/>
    </source>
</evidence>
<reference evidence="18" key="1">
    <citation type="journal article" date="2014" name="Int. J. Syst. Evol. Microbiol.">
        <title>Complete genome sequence of Corynebacterium casei LMG S-19264T (=DSM 44701T), isolated from a smear-ripened cheese.</title>
        <authorList>
            <consortium name="US DOE Joint Genome Institute (JGI-PGF)"/>
            <person name="Walter F."/>
            <person name="Albersmeier A."/>
            <person name="Kalinowski J."/>
            <person name="Ruckert C."/>
        </authorList>
    </citation>
    <scope>NUCLEOTIDE SEQUENCE</scope>
    <source>
        <strain evidence="18">CCM 8606</strain>
    </source>
</reference>
<dbReference type="PANTHER" id="PTHR32282:SF34">
    <property type="entry name" value="PENICILLIN-BINDING PROTEIN 1A"/>
    <property type="match status" value="1"/>
</dbReference>
<keyword evidence="4" id="KW-0645">Protease</keyword>
<dbReference type="InterPro" id="IPR050396">
    <property type="entry name" value="Glycosyltr_51/Transpeptidase"/>
</dbReference>
<evidence type="ECO:0000256" key="13">
    <source>
        <dbReference type="ARBA" id="ARBA00049902"/>
    </source>
</evidence>
<dbReference type="InterPro" id="IPR012338">
    <property type="entry name" value="Beta-lactam/transpept-like"/>
</dbReference>
<dbReference type="SUPFAM" id="SSF56601">
    <property type="entry name" value="beta-lactamase/transpeptidase-like"/>
    <property type="match status" value="1"/>
</dbReference>
<feature type="compositionally biased region" description="Polar residues" evidence="14">
    <location>
        <begin position="742"/>
        <end position="752"/>
    </location>
</feature>
<dbReference type="Pfam" id="PF00912">
    <property type="entry name" value="Transgly"/>
    <property type="match status" value="1"/>
</dbReference>
<evidence type="ECO:0000313" key="18">
    <source>
        <dbReference type="EMBL" id="GGI14842.1"/>
    </source>
</evidence>
<keyword evidence="19" id="KW-1185">Reference proteome</keyword>
<evidence type="ECO:0000256" key="10">
    <source>
        <dbReference type="ARBA" id="ARBA00023268"/>
    </source>
</evidence>
<feature type="compositionally biased region" description="Low complexity" evidence="14">
    <location>
        <begin position="17"/>
        <end position="40"/>
    </location>
</feature>
<feature type="transmembrane region" description="Helical" evidence="15">
    <location>
        <begin position="91"/>
        <end position="115"/>
    </location>
</feature>
<feature type="region of interest" description="Disordered" evidence="14">
    <location>
        <begin position="13"/>
        <end position="85"/>
    </location>
</feature>
<evidence type="ECO:0000256" key="7">
    <source>
        <dbReference type="ARBA" id="ARBA00022801"/>
    </source>
</evidence>
<dbReference type="Proteomes" id="UP000619536">
    <property type="component" value="Unassembled WGS sequence"/>
</dbReference>
<dbReference type="GO" id="GO:0008955">
    <property type="term" value="F:peptidoglycan glycosyltransferase activity"/>
    <property type="evidence" value="ECO:0007669"/>
    <property type="project" value="UniProtKB-EC"/>
</dbReference>
<dbReference type="GO" id="GO:0008658">
    <property type="term" value="F:penicillin binding"/>
    <property type="evidence" value="ECO:0007669"/>
    <property type="project" value="InterPro"/>
</dbReference>
<keyword evidence="9" id="KW-0573">Peptidoglycan synthesis</keyword>
<dbReference type="AlphaFoldDB" id="A0A8J3EZ23"/>
<keyword evidence="11" id="KW-0961">Cell wall biogenesis/degradation</keyword>
<name>A0A8J3EZ23_9BIFI</name>
<evidence type="ECO:0000256" key="5">
    <source>
        <dbReference type="ARBA" id="ARBA00022676"/>
    </source>
</evidence>
<evidence type="ECO:0000256" key="12">
    <source>
        <dbReference type="ARBA" id="ARBA00034000"/>
    </source>
</evidence>
<keyword evidence="15" id="KW-0812">Transmembrane</keyword>
<comment type="similarity">
    <text evidence="1">In the C-terminal section; belongs to the transpeptidase family.</text>
</comment>
<evidence type="ECO:0000256" key="11">
    <source>
        <dbReference type="ARBA" id="ARBA00023316"/>
    </source>
</evidence>
<dbReference type="GO" id="GO:0009252">
    <property type="term" value="P:peptidoglycan biosynthetic process"/>
    <property type="evidence" value="ECO:0007669"/>
    <property type="project" value="UniProtKB-KW"/>
</dbReference>
<dbReference type="EMBL" id="BMDH01000003">
    <property type="protein sequence ID" value="GGI14842.1"/>
    <property type="molecule type" value="Genomic_DNA"/>
</dbReference>
<proteinExistence type="inferred from homology"/>
<keyword evidence="10" id="KW-0511">Multifunctional enzyme</keyword>
<feature type="region of interest" description="Disordered" evidence="14">
    <location>
        <begin position="698"/>
        <end position="814"/>
    </location>
</feature>
<keyword evidence="8" id="KW-0133">Cell shape</keyword>
<dbReference type="InterPro" id="IPR001264">
    <property type="entry name" value="Glyco_trans_51"/>
</dbReference>
<evidence type="ECO:0000256" key="8">
    <source>
        <dbReference type="ARBA" id="ARBA00022960"/>
    </source>
</evidence>
<keyword evidence="15" id="KW-1133">Transmembrane helix</keyword>
<accession>A0A8J3EZ23</accession>
<comment type="catalytic activity">
    <reaction evidence="12">
        <text>Preferential cleavage: (Ac)2-L-Lys-D-Ala-|-D-Ala. Also transpeptidation of peptidyl-alanyl moieties that are N-acyl substituents of D-alanine.</text>
        <dbReference type="EC" id="3.4.16.4"/>
    </reaction>
</comment>
<evidence type="ECO:0000256" key="15">
    <source>
        <dbReference type="SAM" id="Phobius"/>
    </source>
</evidence>
<feature type="compositionally biased region" description="Basic residues" evidence="14">
    <location>
        <begin position="74"/>
        <end position="85"/>
    </location>
</feature>
<dbReference type="GO" id="GO:0071555">
    <property type="term" value="P:cell wall organization"/>
    <property type="evidence" value="ECO:0007669"/>
    <property type="project" value="UniProtKB-KW"/>
</dbReference>
<feature type="compositionally biased region" description="Gly residues" evidence="14">
    <location>
        <begin position="703"/>
        <end position="712"/>
    </location>
</feature>
<evidence type="ECO:0000313" key="19">
    <source>
        <dbReference type="Proteomes" id="UP000619536"/>
    </source>
</evidence>
<comment type="caution">
    <text evidence="18">The sequence shown here is derived from an EMBL/GenBank/DDBJ whole genome shotgun (WGS) entry which is preliminary data.</text>
</comment>
<keyword evidence="3" id="KW-0121">Carboxypeptidase</keyword>
<dbReference type="PANTHER" id="PTHR32282">
    <property type="entry name" value="BINDING PROTEIN TRANSPEPTIDASE, PUTATIVE-RELATED"/>
    <property type="match status" value="1"/>
</dbReference>
<dbReference type="GO" id="GO:0008360">
    <property type="term" value="P:regulation of cell shape"/>
    <property type="evidence" value="ECO:0007669"/>
    <property type="project" value="UniProtKB-KW"/>
</dbReference>
<dbReference type="InterPro" id="IPR001460">
    <property type="entry name" value="PCN-bd_Tpept"/>
</dbReference>
<keyword evidence="5" id="KW-0328">Glycosyltransferase</keyword>
<evidence type="ECO:0000259" key="16">
    <source>
        <dbReference type="Pfam" id="PF00905"/>
    </source>
</evidence>
<dbReference type="GO" id="GO:0006508">
    <property type="term" value="P:proteolysis"/>
    <property type="evidence" value="ECO:0007669"/>
    <property type="project" value="UniProtKB-KW"/>
</dbReference>
<keyword evidence="15" id="KW-0472">Membrane</keyword>
<evidence type="ECO:0000256" key="14">
    <source>
        <dbReference type="SAM" id="MobiDB-lite"/>
    </source>
</evidence>
<dbReference type="SUPFAM" id="SSF53955">
    <property type="entry name" value="Lysozyme-like"/>
    <property type="match status" value="1"/>
</dbReference>
<evidence type="ECO:0000256" key="4">
    <source>
        <dbReference type="ARBA" id="ARBA00022670"/>
    </source>
</evidence>
<comment type="similarity">
    <text evidence="2">In the N-terminal section; belongs to the glycosyltransferase 51 family.</text>
</comment>
<feature type="compositionally biased region" description="Low complexity" evidence="14">
    <location>
        <begin position="782"/>
        <end position="807"/>
    </location>
</feature>
<feature type="compositionally biased region" description="Gly residues" evidence="14">
    <location>
        <begin position="767"/>
        <end position="781"/>
    </location>
</feature>
<evidence type="ECO:0000256" key="2">
    <source>
        <dbReference type="ARBA" id="ARBA00007739"/>
    </source>
</evidence>
<comment type="catalytic activity">
    <reaction evidence="13">
        <text>[GlcNAc-(1-&gt;4)-Mur2Ac(oyl-L-Ala-gamma-D-Glu-L-Lys-D-Ala-D-Ala)](n)-di-trans,octa-cis-undecaprenyl diphosphate + beta-D-GlcNAc-(1-&gt;4)-Mur2Ac(oyl-L-Ala-gamma-D-Glu-L-Lys-D-Ala-D-Ala)-di-trans,octa-cis-undecaprenyl diphosphate = [GlcNAc-(1-&gt;4)-Mur2Ac(oyl-L-Ala-gamma-D-Glu-L-Lys-D-Ala-D-Ala)](n+1)-di-trans,octa-cis-undecaprenyl diphosphate + di-trans,octa-cis-undecaprenyl diphosphate + H(+)</text>
        <dbReference type="Rhea" id="RHEA:23708"/>
        <dbReference type="Rhea" id="RHEA-COMP:9602"/>
        <dbReference type="Rhea" id="RHEA-COMP:9603"/>
        <dbReference type="ChEBI" id="CHEBI:15378"/>
        <dbReference type="ChEBI" id="CHEBI:58405"/>
        <dbReference type="ChEBI" id="CHEBI:60033"/>
        <dbReference type="ChEBI" id="CHEBI:78435"/>
        <dbReference type="EC" id="2.4.99.28"/>
    </reaction>
</comment>
<dbReference type="FunFam" id="1.10.3810.10:FF:000001">
    <property type="entry name" value="Penicillin-binding protein 1A"/>
    <property type="match status" value="1"/>
</dbReference>
<organism evidence="18 19">
    <name type="scientific">Galliscardovia ingluviei</name>
    <dbReference type="NCBI Taxonomy" id="1769422"/>
    <lineage>
        <taxon>Bacteria</taxon>
        <taxon>Bacillati</taxon>
        <taxon>Actinomycetota</taxon>
        <taxon>Actinomycetes</taxon>
        <taxon>Bifidobacteriales</taxon>
        <taxon>Bifidobacteriaceae</taxon>
        <taxon>Galliscardovia</taxon>
    </lineage>
</organism>
<feature type="domain" description="Glycosyl transferase family 51" evidence="17">
    <location>
        <begin position="141"/>
        <end position="312"/>
    </location>
</feature>
<sequence length="814" mass="87329">MISISRVYSSLMVSQHTNRTANRSPRSSRSTSSRTHSTQSEPRARTNNSRTSQSTGARRTTRRAAQTNNSASHRGNHNSRKAHTTPKKRHILRWILIALAALFAAGIAVFAFLYATTEVPGPEKMAMAQKTTVYYADGTTPIGTFAQQNREIIDCSALPDYVGNAIVASENRTFWTDKGIDLKGIGRALFNNITKGTRQGGSTITQQYAERYYLGETTTYKGKVKEAILALKIAQTQSKQEVLCNYMNTIYFGRNSYGIQAAAKSYFGVEAKDLTLSQAATLAGIIPSPNNWDPAVDKEMAQKRFTRVINIMREDNSISAKDAKAAQMPDTIEYNANNVYQGTNGYLLQMVRQELIKSKAFTEEDLDTGGYSIVTTIDKAKQDLMYQTASPAIAENGMPQGLQVGGISINPKDGSIIALYAGEDYITKPYNNVTQATFEVGSTMKPFTLLAAVEQGVSLQTKFNGNSPRTFPGLSQPLTNAGNASYGPIDLTHAIAYSVNMPFMDIQQKIGAQGVADTAHKAGVTGDISTTGEASLYTTLGNDGLTLKSMTQGYQTIANQGKKIPLHIVAHVYNGNKKELYNSPTQGEQVFSAQDTGLVVQAMQATIQYGTGRESRTIGLPMAGKSGTANDVKAGCFVGFTPSFLSYFAIWYPGEDGSAQEIPTFGEYVNGMMFPEHLYATYTRQALAGAEAEQFPKVTDTGTIGGKDGTWGLGKQQVQKKSTSSQESEKSNTTNQYNTQQKTPSDESATNEQESDTHNNGSEAGASAGGSGGNGDGGISGEAGSSEENSGSSDTGASGTAGNANSGQNKRQGQ</sequence>
<dbReference type="Pfam" id="PF00905">
    <property type="entry name" value="Transpeptidase"/>
    <property type="match status" value="1"/>
</dbReference>
<dbReference type="GO" id="GO:0009002">
    <property type="term" value="F:serine-type D-Ala-D-Ala carboxypeptidase activity"/>
    <property type="evidence" value="ECO:0007669"/>
    <property type="project" value="UniProtKB-EC"/>
</dbReference>
<protein>
    <submittedName>
        <fullName evidence="18">Penicillin-binding protein</fullName>
    </submittedName>
</protein>
<keyword evidence="6" id="KW-0808">Transferase</keyword>
<dbReference type="Gene3D" id="3.40.710.10">
    <property type="entry name" value="DD-peptidase/beta-lactamase superfamily"/>
    <property type="match status" value="1"/>
</dbReference>
<keyword evidence="7" id="KW-0378">Hydrolase</keyword>
<evidence type="ECO:0000256" key="9">
    <source>
        <dbReference type="ARBA" id="ARBA00022984"/>
    </source>
</evidence>